<evidence type="ECO:0000256" key="1">
    <source>
        <dbReference type="SAM" id="Coils"/>
    </source>
</evidence>
<dbReference type="AlphaFoldDB" id="A0A379WNS3"/>
<accession>A0A379WNS3</accession>
<protein>
    <submittedName>
        <fullName evidence="2">Alanyl-tRNA synthetase</fullName>
        <ecNumber evidence="2">6.1.1.7</ecNumber>
    </submittedName>
</protein>
<keyword evidence="1" id="KW-0175">Coiled coil</keyword>
<dbReference type="GO" id="GO:0004813">
    <property type="term" value="F:alanine-tRNA ligase activity"/>
    <property type="evidence" value="ECO:0007669"/>
    <property type="project" value="UniProtKB-EC"/>
</dbReference>
<dbReference type="Proteomes" id="UP000254712">
    <property type="component" value="Unassembled WGS sequence"/>
</dbReference>
<feature type="coiled-coil region" evidence="1">
    <location>
        <begin position="16"/>
        <end position="43"/>
    </location>
</feature>
<organism evidence="2 3">
    <name type="scientific">Salmonella enterica I</name>
    <dbReference type="NCBI Taxonomy" id="59201"/>
    <lineage>
        <taxon>Bacteria</taxon>
        <taxon>Pseudomonadati</taxon>
        <taxon>Pseudomonadota</taxon>
        <taxon>Gammaproteobacteria</taxon>
        <taxon>Enterobacterales</taxon>
        <taxon>Enterobacteriaceae</taxon>
        <taxon>Salmonella</taxon>
    </lineage>
</organism>
<sequence length="92" mass="10228">MRHLLKGDSQNLGDKVRAVLERTRQLEKELQQLKDQAAAQESANLSSKAVDLNGVKLLVSELAGIEPKMLRTMVDDLKKSTGVYRYRTGNGC</sequence>
<dbReference type="EMBL" id="UGXT01000002">
    <property type="protein sequence ID" value="SUH35494.1"/>
    <property type="molecule type" value="Genomic_DNA"/>
</dbReference>
<keyword evidence="2" id="KW-0436">Ligase</keyword>
<evidence type="ECO:0000313" key="3">
    <source>
        <dbReference type="Proteomes" id="UP000254712"/>
    </source>
</evidence>
<reference evidence="2 3" key="1">
    <citation type="submission" date="2018-06" db="EMBL/GenBank/DDBJ databases">
        <authorList>
            <consortium name="Pathogen Informatics"/>
            <person name="Doyle S."/>
        </authorList>
    </citation>
    <scope>NUCLEOTIDE SEQUENCE [LARGE SCALE GENOMIC DNA]</scope>
    <source>
        <strain evidence="2 3">NCTC8261</strain>
    </source>
</reference>
<name>A0A379WNS3_SALET</name>
<proteinExistence type="predicted"/>
<evidence type="ECO:0000313" key="2">
    <source>
        <dbReference type="EMBL" id="SUH35494.1"/>
    </source>
</evidence>
<dbReference type="EC" id="6.1.1.7" evidence="2"/>
<keyword evidence="2" id="KW-0030">Aminoacyl-tRNA synthetase</keyword>
<gene>
    <name evidence="2" type="primary">alaS_7</name>
    <name evidence="2" type="ORF">NCTC8261_01713</name>
</gene>